<gene>
    <name evidence="2" type="ORF">J2W48_002263</name>
</gene>
<dbReference type="RefSeq" id="WP_310281250.1">
    <property type="nucleotide sequence ID" value="NZ_JAVDWQ010000006.1"/>
</dbReference>
<dbReference type="EMBL" id="JAVDWQ010000006">
    <property type="protein sequence ID" value="MDR7210323.1"/>
    <property type="molecule type" value="Genomic_DNA"/>
</dbReference>
<keyword evidence="1" id="KW-1133">Transmembrane helix</keyword>
<feature type="transmembrane region" description="Helical" evidence="1">
    <location>
        <begin position="180"/>
        <end position="203"/>
    </location>
</feature>
<evidence type="ECO:0000256" key="1">
    <source>
        <dbReference type="SAM" id="Phobius"/>
    </source>
</evidence>
<accession>A0ABU1Y7W7</accession>
<protein>
    <recommendedName>
        <fullName evidence="4">DUF1399 domain-containing protein</fullName>
    </recommendedName>
</protein>
<organism evidence="2 3">
    <name type="scientific">Flavobacterium piscis</name>
    <dbReference type="NCBI Taxonomy" id="1114874"/>
    <lineage>
        <taxon>Bacteria</taxon>
        <taxon>Pseudomonadati</taxon>
        <taxon>Bacteroidota</taxon>
        <taxon>Flavobacteriia</taxon>
        <taxon>Flavobacteriales</taxon>
        <taxon>Flavobacteriaceae</taxon>
        <taxon>Flavobacterium</taxon>
    </lineage>
</organism>
<name>A0ABU1Y7W7_9FLAO</name>
<keyword evidence="3" id="KW-1185">Reference proteome</keyword>
<proteinExistence type="predicted"/>
<reference evidence="2 3" key="1">
    <citation type="submission" date="2023-07" db="EMBL/GenBank/DDBJ databases">
        <title>Sorghum-associated microbial communities from plants grown in Nebraska, USA.</title>
        <authorList>
            <person name="Schachtman D."/>
        </authorList>
    </citation>
    <scope>NUCLEOTIDE SEQUENCE [LARGE SCALE GENOMIC DNA]</scope>
    <source>
        <strain evidence="2 3">4129</strain>
    </source>
</reference>
<comment type="caution">
    <text evidence="2">The sequence shown here is derived from an EMBL/GenBank/DDBJ whole genome shotgun (WGS) entry which is preliminary data.</text>
</comment>
<keyword evidence="1" id="KW-0812">Transmembrane</keyword>
<evidence type="ECO:0000313" key="2">
    <source>
        <dbReference type="EMBL" id="MDR7210323.1"/>
    </source>
</evidence>
<evidence type="ECO:0008006" key="4">
    <source>
        <dbReference type="Google" id="ProtNLM"/>
    </source>
</evidence>
<dbReference type="Proteomes" id="UP001269081">
    <property type="component" value="Unassembled WGS sequence"/>
</dbReference>
<keyword evidence="1" id="KW-0472">Membrane</keyword>
<feature type="transmembrane region" description="Helical" evidence="1">
    <location>
        <begin position="152"/>
        <end position="168"/>
    </location>
</feature>
<feature type="transmembrane region" description="Helical" evidence="1">
    <location>
        <begin position="317"/>
        <end position="337"/>
    </location>
</feature>
<sequence>MDTTLWSEIQKFNLDNPNDQYGFSTRLAFENNWTLYFTKTAILEYKKFMYLAATYNEMVSPSEIVDIVWHQHLIFTNSYSEFCLLLSKRIEHIPSTHNRSEIEKFQKAKEKTKELYEINFGKQLDAIWGHINEFNALNLNESYLKITLLKKIFLFLFILLILPIYYIAKPILIQIQNPDFLIYYVLLFASLFALSEFLTKAIFNSIFNKIKSSILLNLSPFELIFLEKGKLEFVVHGVVNNLISNKKIEVLNNKRLNLIDDNLTDNQYENCIIEIMKEYEPIPYPQLYKIVIKKPLFEQLQKAVTRIKETIFNSKQFIIILITGMVVLGLALSIGLSRIFSGVSRDKPIGYLLFLIIVLVLCSNFYLKRIKNYMFTYTIPLFFKKEKSNTEAEKDWEWNYFLYGKVILVSSFIPLTNYLNSSGIDSGNSWTSCGNSCGSSCGSSCGGCGGD</sequence>
<evidence type="ECO:0000313" key="3">
    <source>
        <dbReference type="Proteomes" id="UP001269081"/>
    </source>
</evidence>
<feature type="transmembrane region" description="Helical" evidence="1">
    <location>
        <begin position="349"/>
        <end position="367"/>
    </location>
</feature>